<gene>
    <name evidence="2" type="ORF">FM125_01950</name>
</gene>
<dbReference type="InterPro" id="IPR003439">
    <property type="entry name" value="ABC_transporter-like_ATP-bd"/>
</dbReference>
<name>A0A1R4IF22_9MICC</name>
<accession>A0A1R4IF22</accession>
<dbReference type="SUPFAM" id="SSF52540">
    <property type="entry name" value="P-loop containing nucleoside triphosphate hydrolases"/>
    <property type="match status" value="1"/>
</dbReference>
<evidence type="ECO:0000313" key="3">
    <source>
        <dbReference type="Proteomes" id="UP000196230"/>
    </source>
</evidence>
<dbReference type="EMBL" id="FUKP01000013">
    <property type="protein sequence ID" value="SJN18442.1"/>
    <property type="molecule type" value="Genomic_DNA"/>
</dbReference>
<dbReference type="PANTHER" id="PTHR43038:SF3">
    <property type="entry name" value="ABC TRANSPORTER G FAMILY MEMBER 20 ISOFORM X1"/>
    <property type="match status" value="1"/>
</dbReference>
<dbReference type="Proteomes" id="UP000196230">
    <property type="component" value="Unassembled WGS sequence"/>
</dbReference>
<evidence type="ECO:0000259" key="1">
    <source>
        <dbReference type="Pfam" id="PF00005"/>
    </source>
</evidence>
<evidence type="ECO:0000313" key="2">
    <source>
        <dbReference type="EMBL" id="SJN18442.1"/>
    </source>
</evidence>
<proteinExistence type="predicted"/>
<sequence>MRSMIGLLPIDSGSVLFHGAPALTSPTALRDLRSRLGWMPQDLSFPKGLRVSEAVDYAAWLRGSSPRDTAGLRRDALEQTDLADLARRRATDLSGGQARRLGLACALVGDPEVLLLDEPTVGLDPIQRACCRRA</sequence>
<dbReference type="AlphaFoldDB" id="A0A1R4IF22"/>
<dbReference type="Pfam" id="PF00005">
    <property type="entry name" value="ABC_tran"/>
    <property type="match status" value="1"/>
</dbReference>
<dbReference type="PANTHER" id="PTHR43038">
    <property type="entry name" value="ATP-BINDING CASSETTE, SUB-FAMILY H, MEMBER 1"/>
    <property type="match status" value="1"/>
</dbReference>
<dbReference type="Gene3D" id="3.40.50.300">
    <property type="entry name" value="P-loop containing nucleotide triphosphate hydrolases"/>
    <property type="match status" value="1"/>
</dbReference>
<organism evidence="2 3">
    <name type="scientific">Micrococcus lylae</name>
    <dbReference type="NCBI Taxonomy" id="1273"/>
    <lineage>
        <taxon>Bacteria</taxon>
        <taxon>Bacillati</taxon>
        <taxon>Actinomycetota</taxon>
        <taxon>Actinomycetes</taxon>
        <taxon>Micrococcales</taxon>
        <taxon>Micrococcaceae</taxon>
        <taxon>Micrococcus</taxon>
    </lineage>
</organism>
<dbReference type="GO" id="GO:0016887">
    <property type="term" value="F:ATP hydrolysis activity"/>
    <property type="evidence" value="ECO:0007669"/>
    <property type="project" value="InterPro"/>
</dbReference>
<dbReference type="InterPro" id="IPR027417">
    <property type="entry name" value="P-loop_NTPase"/>
</dbReference>
<keyword evidence="2" id="KW-0547">Nucleotide-binding</keyword>
<keyword evidence="2" id="KW-0067">ATP-binding</keyword>
<reference evidence="2 3" key="1">
    <citation type="submission" date="2017-02" db="EMBL/GenBank/DDBJ databases">
        <authorList>
            <person name="Peterson S.W."/>
        </authorList>
    </citation>
    <scope>NUCLEOTIDE SEQUENCE [LARGE SCALE GENOMIC DNA]</scope>
    <source>
        <strain evidence="2 3">2B3F</strain>
    </source>
</reference>
<protein>
    <submittedName>
        <fullName evidence="2">ABC transporter ATP-binding protein</fullName>
    </submittedName>
</protein>
<feature type="domain" description="ABC transporter" evidence="1">
    <location>
        <begin position="2"/>
        <end position="120"/>
    </location>
</feature>
<dbReference type="GO" id="GO:0005524">
    <property type="term" value="F:ATP binding"/>
    <property type="evidence" value="ECO:0007669"/>
    <property type="project" value="UniProtKB-KW"/>
</dbReference>